<dbReference type="Proteomes" id="UP000265520">
    <property type="component" value="Unassembled WGS sequence"/>
</dbReference>
<evidence type="ECO:0000313" key="3">
    <source>
        <dbReference type="Proteomes" id="UP000265520"/>
    </source>
</evidence>
<accession>A0A392VYS4</accession>
<reference evidence="2 3" key="1">
    <citation type="journal article" date="2018" name="Front. Plant Sci.">
        <title>Red Clover (Trifolium pratense) and Zigzag Clover (T. medium) - A Picture of Genomic Similarities and Differences.</title>
        <authorList>
            <person name="Dluhosova J."/>
            <person name="Istvanek J."/>
            <person name="Nedelnik J."/>
            <person name="Repkova J."/>
        </authorList>
    </citation>
    <scope>NUCLEOTIDE SEQUENCE [LARGE SCALE GENOMIC DNA]</scope>
    <source>
        <strain evidence="3">cv. 10/8</strain>
        <tissue evidence="2">Leaf</tissue>
    </source>
</reference>
<evidence type="ECO:0000313" key="2">
    <source>
        <dbReference type="EMBL" id="MCI91825.1"/>
    </source>
</evidence>
<organism evidence="2 3">
    <name type="scientific">Trifolium medium</name>
    <dbReference type="NCBI Taxonomy" id="97028"/>
    <lineage>
        <taxon>Eukaryota</taxon>
        <taxon>Viridiplantae</taxon>
        <taxon>Streptophyta</taxon>
        <taxon>Embryophyta</taxon>
        <taxon>Tracheophyta</taxon>
        <taxon>Spermatophyta</taxon>
        <taxon>Magnoliopsida</taxon>
        <taxon>eudicotyledons</taxon>
        <taxon>Gunneridae</taxon>
        <taxon>Pentapetalae</taxon>
        <taxon>rosids</taxon>
        <taxon>fabids</taxon>
        <taxon>Fabales</taxon>
        <taxon>Fabaceae</taxon>
        <taxon>Papilionoideae</taxon>
        <taxon>50 kb inversion clade</taxon>
        <taxon>NPAAA clade</taxon>
        <taxon>Hologalegina</taxon>
        <taxon>IRL clade</taxon>
        <taxon>Trifolieae</taxon>
        <taxon>Trifolium</taxon>
    </lineage>
</organism>
<keyword evidence="3" id="KW-1185">Reference proteome</keyword>
<dbReference type="EMBL" id="LXQA011283175">
    <property type="protein sequence ID" value="MCI91825.1"/>
    <property type="molecule type" value="Genomic_DNA"/>
</dbReference>
<dbReference type="AlphaFoldDB" id="A0A392VYS4"/>
<feature type="compositionally biased region" description="Polar residues" evidence="1">
    <location>
        <begin position="1"/>
        <end position="11"/>
    </location>
</feature>
<name>A0A392VYS4_9FABA</name>
<proteinExistence type="predicted"/>
<feature type="compositionally biased region" description="Low complexity" evidence="1">
    <location>
        <begin position="34"/>
        <end position="43"/>
    </location>
</feature>
<feature type="non-terminal residue" evidence="2">
    <location>
        <position position="50"/>
    </location>
</feature>
<feature type="region of interest" description="Disordered" evidence="1">
    <location>
        <begin position="1"/>
        <end position="50"/>
    </location>
</feature>
<comment type="caution">
    <text evidence="2">The sequence shown here is derived from an EMBL/GenBank/DDBJ whole genome shotgun (WGS) entry which is preliminary data.</text>
</comment>
<protein>
    <submittedName>
        <fullName evidence="2">Uncharacterized protein</fullName>
    </submittedName>
</protein>
<evidence type="ECO:0000256" key="1">
    <source>
        <dbReference type="SAM" id="MobiDB-lite"/>
    </source>
</evidence>
<sequence length="50" mass="4867">MALDSLESSQAAVGDGLENAEAAGLESVSKESKSSAGSASSVSPLHSCLT</sequence>